<evidence type="ECO:0000313" key="3">
    <source>
        <dbReference type="EMBL" id="RIX28586.1"/>
    </source>
</evidence>
<dbReference type="PANTHER" id="PTHR48050:SF13">
    <property type="entry name" value="STEROL 3-BETA-GLUCOSYLTRANSFERASE UGT80A2"/>
    <property type="match status" value="1"/>
</dbReference>
<dbReference type="InterPro" id="IPR050426">
    <property type="entry name" value="Glycosyltransferase_28"/>
</dbReference>
<dbReference type="AlphaFoldDB" id="A0A3A1U299"/>
<evidence type="ECO:0000259" key="2">
    <source>
        <dbReference type="Pfam" id="PF06722"/>
    </source>
</evidence>
<feature type="domain" description="Erythromycin biosynthesis protein CIII-like C-terminal" evidence="2">
    <location>
        <begin position="296"/>
        <end position="399"/>
    </location>
</feature>
<dbReference type="GO" id="GO:0016758">
    <property type="term" value="F:hexosyltransferase activity"/>
    <property type="evidence" value="ECO:0007669"/>
    <property type="project" value="InterPro"/>
</dbReference>
<dbReference type="Gene3D" id="3.40.50.2000">
    <property type="entry name" value="Glycogen Phosphorylase B"/>
    <property type="match status" value="2"/>
</dbReference>
<dbReference type="PANTHER" id="PTHR48050">
    <property type="entry name" value="STEROL 3-BETA-GLUCOSYLTRANSFERASE"/>
    <property type="match status" value="1"/>
</dbReference>
<protein>
    <submittedName>
        <fullName evidence="3">Glycosyltransferase</fullName>
    </submittedName>
</protein>
<comment type="caution">
    <text evidence="3">The sequence shown here is derived from an EMBL/GenBank/DDBJ whole genome shotgun (WGS) entry which is preliminary data.</text>
</comment>
<proteinExistence type="predicted"/>
<dbReference type="InterPro" id="IPR002213">
    <property type="entry name" value="UDP_glucos_trans"/>
</dbReference>
<feature type="domain" description="Glycosyltransferase family 28 N-terminal" evidence="1">
    <location>
        <begin position="4"/>
        <end position="53"/>
    </location>
</feature>
<dbReference type="GO" id="GO:0033072">
    <property type="term" value="P:vancomycin biosynthetic process"/>
    <property type="evidence" value="ECO:0007669"/>
    <property type="project" value="UniProtKB-ARBA"/>
</dbReference>
<dbReference type="EMBL" id="QXTG01000002">
    <property type="protein sequence ID" value="RIX28586.1"/>
    <property type="molecule type" value="Genomic_DNA"/>
</dbReference>
<dbReference type="Pfam" id="PF06722">
    <property type="entry name" value="EryCIII-like_C"/>
    <property type="match status" value="1"/>
</dbReference>
<dbReference type="OrthoDB" id="3253247at2"/>
<dbReference type="SUPFAM" id="SSF53756">
    <property type="entry name" value="UDP-Glycosyltransferase/glycogen phosphorylase"/>
    <property type="match status" value="1"/>
</dbReference>
<evidence type="ECO:0000259" key="1">
    <source>
        <dbReference type="Pfam" id="PF03033"/>
    </source>
</evidence>
<dbReference type="InterPro" id="IPR004276">
    <property type="entry name" value="GlycoTrans_28_N"/>
</dbReference>
<dbReference type="CDD" id="cd03784">
    <property type="entry name" value="GT1_Gtf-like"/>
    <property type="match status" value="1"/>
</dbReference>
<keyword evidence="4" id="KW-1185">Reference proteome</keyword>
<dbReference type="GO" id="GO:0005975">
    <property type="term" value="P:carbohydrate metabolic process"/>
    <property type="evidence" value="ECO:0007669"/>
    <property type="project" value="InterPro"/>
</dbReference>
<dbReference type="InterPro" id="IPR010610">
    <property type="entry name" value="EryCIII-like_C"/>
</dbReference>
<dbReference type="Proteomes" id="UP000265742">
    <property type="component" value="Unassembled WGS sequence"/>
</dbReference>
<evidence type="ECO:0000313" key="4">
    <source>
        <dbReference type="Proteomes" id="UP000265742"/>
    </source>
</evidence>
<reference evidence="4" key="1">
    <citation type="submission" date="2018-09" db="EMBL/GenBank/DDBJ databases">
        <authorList>
            <person name="Kim I."/>
        </authorList>
    </citation>
    <scope>NUCLEOTIDE SEQUENCE [LARGE SCALE GENOMIC DNA]</scope>
    <source>
        <strain evidence="4">DD4a</strain>
    </source>
</reference>
<dbReference type="FunFam" id="3.40.50.2000:FF:000009">
    <property type="entry name" value="Sterol 3-beta-glucosyltransferase UGT80A2"/>
    <property type="match status" value="1"/>
</dbReference>
<name>A0A3A1U299_9MICO</name>
<keyword evidence="3" id="KW-0808">Transferase</keyword>
<accession>A0A3A1U299</accession>
<dbReference type="Pfam" id="PF03033">
    <property type="entry name" value="Glyco_transf_28"/>
    <property type="match status" value="1"/>
</dbReference>
<dbReference type="GO" id="GO:0008194">
    <property type="term" value="F:UDP-glycosyltransferase activity"/>
    <property type="evidence" value="ECO:0007669"/>
    <property type="project" value="InterPro"/>
</dbReference>
<sequence length="422" mass="44433">MRIAWVVAGTRGDVQPAAVAAAALQRRGHEVALAAPDDLVRFGTALGVRSTPLGVDVGEFLRSEEGAAWLAAGDLQRYLAGLLAHKQRHLAALTDSLLRTTEGADLIVGGGLLREEAAALAELRGASLVFTGYAPRFPNRAYPPIGLPQRPLPGALITAAHRLVVRRTARVGAPFAADFRRGLGLPAHASAAAGRVVEPQLYSRHLVPRLPDRPARPLLGFVRPTTAQHAAWGEPGIDPALEAWLADGPPPVWFGFGSMPLPRLRSVLDVVQRAAERLGVRALVGVGRQGADRPGATDDRVRVVGEIDHGAVLPACAAAVHHGGAGTTAASVGAGLPTLVFAVAFDQPFWGRRLAELGIGSGLPFAAFEEDALVDALRPLLDPRTAARARAVAALLREDRPLDRLAELVEGLPAPRPRRTTT</sequence>
<dbReference type="RefSeq" id="WP_119482896.1">
    <property type="nucleotide sequence ID" value="NZ_QXTG01000002.1"/>
</dbReference>
<organism evidence="3 4">
    <name type="scientific">Amnibacterium setariae</name>
    <dbReference type="NCBI Taxonomy" id="2306585"/>
    <lineage>
        <taxon>Bacteria</taxon>
        <taxon>Bacillati</taxon>
        <taxon>Actinomycetota</taxon>
        <taxon>Actinomycetes</taxon>
        <taxon>Micrococcales</taxon>
        <taxon>Microbacteriaceae</taxon>
        <taxon>Amnibacterium</taxon>
    </lineage>
</organism>
<gene>
    <name evidence="3" type="ORF">D1781_14335</name>
</gene>